<proteinExistence type="predicted"/>
<dbReference type="RefSeq" id="WP_315999443.1">
    <property type="nucleotide sequence ID" value="NZ_JAWDJT010000012.1"/>
</dbReference>
<name>A0ABU3TLB6_9BACT</name>
<gene>
    <name evidence="2" type="ORF">ROI90_16390</name>
</gene>
<evidence type="ECO:0000313" key="2">
    <source>
        <dbReference type="EMBL" id="MDU0371985.1"/>
    </source>
</evidence>
<feature type="signal peptide" evidence="1">
    <location>
        <begin position="1"/>
        <end position="21"/>
    </location>
</feature>
<protein>
    <submittedName>
        <fullName evidence="2">Carboxypeptidase-like regulatory domain-containing protein</fullName>
    </submittedName>
</protein>
<evidence type="ECO:0000256" key="1">
    <source>
        <dbReference type="SAM" id="SignalP"/>
    </source>
</evidence>
<keyword evidence="3" id="KW-1185">Reference proteome</keyword>
<accession>A0ABU3TLB6</accession>
<dbReference type="Proteomes" id="UP001250698">
    <property type="component" value="Unassembled WGS sequence"/>
</dbReference>
<comment type="caution">
    <text evidence="2">The sequence shown here is derived from an EMBL/GenBank/DDBJ whole genome shotgun (WGS) entry which is preliminary data.</text>
</comment>
<feature type="chain" id="PRO_5046746748" evidence="1">
    <location>
        <begin position="22"/>
        <end position="139"/>
    </location>
</feature>
<dbReference type="Gene3D" id="2.60.40.1120">
    <property type="entry name" value="Carboxypeptidase-like, regulatory domain"/>
    <property type="match status" value="1"/>
</dbReference>
<dbReference type="Pfam" id="PF13620">
    <property type="entry name" value="CarboxypepD_reg"/>
    <property type="match status" value="1"/>
</dbReference>
<keyword evidence="1" id="KW-0732">Signal</keyword>
<dbReference type="SUPFAM" id="SSF49464">
    <property type="entry name" value="Carboxypeptidase regulatory domain-like"/>
    <property type="match status" value="1"/>
</dbReference>
<dbReference type="EMBL" id="JAWDJT010000012">
    <property type="protein sequence ID" value="MDU0371985.1"/>
    <property type="molecule type" value="Genomic_DNA"/>
</dbReference>
<reference evidence="2 3" key="1">
    <citation type="submission" date="2023-10" db="EMBL/GenBank/DDBJ databases">
        <title>Hymenobacter endophyticus sp. nov., an isolate from the leaf tissues of wheat.</title>
        <authorList>
            <person name="Dai Y."/>
        </authorList>
    </citation>
    <scope>NUCLEOTIDE SEQUENCE [LARGE SCALE GENOMIC DNA]</scope>
    <source>
        <strain evidence="2 3">ZK17L-C2</strain>
    </source>
</reference>
<organism evidence="2 3">
    <name type="scientific">Hymenobacter endophyticus</name>
    <dbReference type="NCBI Taxonomy" id="3076335"/>
    <lineage>
        <taxon>Bacteria</taxon>
        <taxon>Pseudomonadati</taxon>
        <taxon>Bacteroidota</taxon>
        <taxon>Cytophagia</taxon>
        <taxon>Cytophagales</taxon>
        <taxon>Hymenobacteraceae</taxon>
        <taxon>Hymenobacter</taxon>
    </lineage>
</organism>
<evidence type="ECO:0000313" key="3">
    <source>
        <dbReference type="Proteomes" id="UP001250698"/>
    </source>
</evidence>
<dbReference type="InterPro" id="IPR008969">
    <property type="entry name" value="CarboxyPept-like_regulatory"/>
</dbReference>
<sequence length="139" mass="15134">MDARKLLLAVLCSLCSGSAWAQFSHGTDSVSVNAPRIVLTGTVTDEQANPIAGATVRLQGIVPQYCITNSRGRYLLQVPAKGATVTVSFSGYLSQDHPVDSRRQLDVVLQPAPGFHRPHKARVVHRRYLRTLRADADSI</sequence>